<evidence type="ECO:0000256" key="4">
    <source>
        <dbReference type="ARBA" id="ARBA00022692"/>
    </source>
</evidence>
<dbReference type="Proteomes" id="UP000028826">
    <property type="component" value="Unassembled WGS sequence"/>
</dbReference>
<dbReference type="InterPro" id="IPR036259">
    <property type="entry name" value="MFS_trans_sf"/>
</dbReference>
<name>A0A086Y348_9RHOB</name>
<proteinExistence type="predicted"/>
<organism evidence="7 8">
    <name type="scientific">Haematobacter massiliensis</name>
    <dbReference type="NCBI Taxonomy" id="195105"/>
    <lineage>
        <taxon>Bacteria</taxon>
        <taxon>Pseudomonadati</taxon>
        <taxon>Pseudomonadota</taxon>
        <taxon>Alphaproteobacteria</taxon>
        <taxon>Rhodobacterales</taxon>
        <taxon>Paracoccaceae</taxon>
        <taxon>Haematobacter</taxon>
    </lineage>
</organism>
<gene>
    <name evidence="7" type="ORF">CN97_18310</name>
</gene>
<protein>
    <submittedName>
        <fullName evidence="7">MFS transporter</fullName>
    </submittedName>
</protein>
<keyword evidence="6" id="KW-0472">Membrane</keyword>
<dbReference type="STRING" id="195105.CN97_18310"/>
<dbReference type="Gene3D" id="1.20.1250.20">
    <property type="entry name" value="MFS general substrate transporter like domains"/>
    <property type="match status" value="1"/>
</dbReference>
<dbReference type="Pfam" id="PF07690">
    <property type="entry name" value="MFS_1"/>
    <property type="match status" value="1"/>
</dbReference>
<dbReference type="InterPro" id="IPR020846">
    <property type="entry name" value="MFS_dom"/>
</dbReference>
<keyword evidence="5" id="KW-1133">Transmembrane helix</keyword>
<evidence type="ECO:0000313" key="7">
    <source>
        <dbReference type="EMBL" id="KFI28698.1"/>
    </source>
</evidence>
<dbReference type="eggNOG" id="COG0477">
    <property type="taxonomic scope" value="Bacteria"/>
</dbReference>
<reference evidence="7 8" key="1">
    <citation type="submission" date="2014-03" db="EMBL/GenBank/DDBJ databases">
        <title>Genome of Haematobacter massiliensis CCUG 47968.</title>
        <authorList>
            <person name="Wang D."/>
            <person name="Wang G."/>
        </authorList>
    </citation>
    <scope>NUCLEOTIDE SEQUENCE [LARGE SCALE GENOMIC DNA]</scope>
    <source>
        <strain evidence="7 8">CCUG 47968</strain>
    </source>
</reference>
<evidence type="ECO:0000256" key="3">
    <source>
        <dbReference type="ARBA" id="ARBA00022475"/>
    </source>
</evidence>
<dbReference type="GO" id="GO:0005886">
    <property type="term" value="C:plasma membrane"/>
    <property type="evidence" value="ECO:0007669"/>
    <property type="project" value="UniProtKB-SubCell"/>
</dbReference>
<dbReference type="PANTHER" id="PTHR23501">
    <property type="entry name" value="MAJOR FACILITATOR SUPERFAMILY"/>
    <property type="match status" value="1"/>
</dbReference>
<comment type="subcellular location">
    <subcellularLocation>
        <location evidence="1">Cell membrane</location>
        <topology evidence="1">Multi-pass membrane protein</topology>
    </subcellularLocation>
</comment>
<evidence type="ECO:0000256" key="2">
    <source>
        <dbReference type="ARBA" id="ARBA00022448"/>
    </source>
</evidence>
<dbReference type="InterPro" id="IPR011701">
    <property type="entry name" value="MFS"/>
</dbReference>
<keyword evidence="2" id="KW-0813">Transport</keyword>
<dbReference type="EMBL" id="JGYG01000007">
    <property type="protein sequence ID" value="KFI28698.1"/>
    <property type="molecule type" value="Genomic_DNA"/>
</dbReference>
<dbReference type="FunFam" id="1.20.1720.10:FF:000004">
    <property type="entry name" value="EmrB/QacA family drug resistance transporter"/>
    <property type="match status" value="1"/>
</dbReference>
<dbReference type="SUPFAM" id="SSF103473">
    <property type="entry name" value="MFS general substrate transporter"/>
    <property type="match status" value="1"/>
</dbReference>
<dbReference type="OrthoDB" id="9812221at2"/>
<dbReference type="PANTHER" id="PTHR23501:SF191">
    <property type="entry name" value="VACUOLAR BASIC AMINO ACID TRANSPORTER 4"/>
    <property type="match status" value="1"/>
</dbReference>
<evidence type="ECO:0000256" key="5">
    <source>
        <dbReference type="ARBA" id="ARBA00022989"/>
    </source>
</evidence>
<keyword evidence="4" id="KW-0812">Transmembrane</keyword>
<dbReference type="RefSeq" id="WP_084684136.1">
    <property type="nucleotide sequence ID" value="NZ_CAMIFG010000079.1"/>
</dbReference>
<dbReference type="CDD" id="cd17502">
    <property type="entry name" value="MFS_Azr1_MDR_like"/>
    <property type="match status" value="1"/>
</dbReference>
<evidence type="ECO:0000313" key="8">
    <source>
        <dbReference type="Proteomes" id="UP000028826"/>
    </source>
</evidence>
<evidence type="ECO:0000256" key="6">
    <source>
        <dbReference type="ARBA" id="ARBA00023136"/>
    </source>
</evidence>
<accession>A0A086Y348</accession>
<keyword evidence="8" id="KW-1185">Reference proteome</keyword>
<dbReference type="PROSITE" id="PS50850">
    <property type="entry name" value="MFS"/>
    <property type="match status" value="1"/>
</dbReference>
<comment type="caution">
    <text evidence="7">The sequence shown here is derived from an EMBL/GenBank/DDBJ whole genome shotgun (WGS) entry which is preliminary data.</text>
</comment>
<dbReference type="AlphaFoldDB" id="A0A086Y348"/>
<dbReference type="GO" id="GO:0022857">
    <property type="term" value="F:transmembrane transporter activity"/>
    <property type="evidence" value="ECO:0007669"/>
    <property type="project" value="InterPro"/>
</dbReference>
<evidence type="ECO:0000256" key="1">
    <source>
        <dbReference type="ARBA" id="ARBA00004651"/>
    </source>
</evidence>
<dbReference type="Gene3D" id="1.20.1720.10">
    <property type="entry name" value="Multidrug resistance protein D"/>
    <property type="match status" value="1"/>
</dbReference>
<sequence length="496" mass="51567">MSDTTVAASSDLPPAALLPHSRKMTIFALLMLTIFMAMIDVQVVSTALPAIISDLHGAERIGWITAAYMLAQCATMPIYGKLGDMFGRKPVLLFAVVLFLIGSLACGVAPDINWLIAARVLQGLGGGGVMVSVFSVNADLFEPRERAKYQSFTSLVLMCAASIGPALGGTLTQIWGWRSIFLINLPIGAIVILGLAFLLPRRRKYVRRKIDVAGAVTLTIAIISIVMLADVQQVFEGHALLGAAGLAALALVSLLLWVRFEQRAAEPIIPLSLFQNRSFLLLLLIGAANGAIAIGLVNYHAIYLQLSTGLAPAKAGLFFIAITFGMAIGSLIAGQVISRTGRLRELLLIGMGFASLGLCVLAYLPAGQTSYAVVGAVMMGIGFSNGLVQQSPVIGVQAEAPRKDMGAATGAVTLLRIAGAAVAVSVYGAIVSAHLESAGSPGLEGLRAEVAGGGPGALAAEALVSTTYHMLYLTSAGIALAGLILAILLPRKRLAA</sequence>
<keyword evidence="3" id="KW-1003">Cell membrane</keyword>